<dbReference type="GO" id="GO:0003700">
    <property type="term" value="F:DNA-binding transcription factor activity"/>
    <property type="evidence" value="ECO:0007669"/>
    <property type="project" value="TreeGrafter"/>
</dbReference>
<evidence type="ECO:0000259" key="5">
    <source>
        <dbReference type="PROSITE" id="PS50977"/>
    </source>
</evidence>
<comment type="caution">
    <text evidence="6">The sequence shown here is derived from an EMBL/GenBank/DDBJ whole genome shotgun (WGS) entry which is preliminary data.</text>
</comment>
<dbReference type="InterPro" id="IPR036271">
    <property type="entry name" value="Tet_transcr_reg_TetR-rel_C_sf"/>
</dbReference>
<keyword evidence="3" id="KW-0804">Transcription</keyword>
<feature type="DNA-binding region" description="H-T-H motif" evidence="4">
    <location>
        <begin position="30"/>
        <end position="49"/>
    </location>
</feature>
<dbReference type="EMBL" id="JARAWP010000010">
    <property type="protein sequence ID" value="MDX3019683.1"/>
    <property type="molecule type" value="Genomic_DNA"/>
</dbReference>
<dbReference type="InterPro" id="IPR041583">
    <property type="entry name" value="TetR_C_31"/>
</dbReference>
<dbReference type="Proteomes" id="UP001282288">
    <property type="component" value="Unassembled WGS sequence"/>
</dbReference>
<evidence type="ECO:0000256" key="2">
    <source>
        <dbReference type="ARBA" id="ARBA00023125"/>
    </source>
</evidence>
<evidence type="ECO:0000256" key="4">
    <source>
        <dbReference type="PROSITE-ProRule" id="PRU00335"/>
    </source>
</evidence>
<dbReference type="Proteomes" id="UP001272987">
    <property type="component" value="Unassembled WGS sequence"/>
</dbReference>
<dbReference type="Gene3D" id="1.10.357.10">
    <property type="entry name" value="Tetracycline Repressor, domain 2"/>
    <property type="match status" value="1"/>
</dbReference>
<proteinExistence type="predicted"/>
<evidence type="ECO:0000313" key="7">
    <source>
        <dbReference type="EMBL" id="MDX3019683.1"/>
    </source>
</evidence>
<keyword evidence="8" id="KW-1185">Reference proteome</keyword>
<gene>
    <name evidence="6" type="ORF">PV399_21320</name>
    <name evidence="7" type="ORF">PV666_17540</name>
</gene>
<dbReference type="PROSITE" id="PS50977">
    <property type="entry name" value="HTH_TETR_2"/>
    <property type="match status" value="1"/>
</dbReference>
<protein>
    <submittedName>
        <fullName evidence="6">TetR/AcrR family transcriptional regulator</fullName>
    </submittedName>
</protein>
<dbReference type="PRINTS" id="PR00455">
    <property type="entry name" value="HTHTETR"/>
</dbReference>
<dbReference type="GO" id="GO:0000976">
    <property type="term" value="F:transcription cis-regulatory region binding"/>
    <property type="evidence" value="ECO:0007669"/>
    <property type="project" value="TreeGrafter"/>
</dbReference>
<dbReference type="Pfam" id="PF17940">
    <property type="entry name" value="TetR_C_31"/>
    <property type="match status" value="1"/>
</dbReference>
<evidence type="ECO:0000256" key="3">
    <source>
        <dbReference type="ARBA" id="ARBA00023163"/>
    </source>
</evidence>
<accession>A0AAP6BCJ7</accession>
<dbReference type="SUPFAM" id="SSF48498">
    <property type="entry name" value="Tetracyclin repressor-like, C-terminal domain"/>
    <property type="match status" value="1"/>
</dbReference>
<evidence type="ECO:0000313" key="8">
    <source>
        <dbReference type="Proteomes" id="UP001272987"/>
    </source>
</evidence>
<keyword evidence="1" id="KW-0805">Transcription regulation</keyword>
<dbReference type="Pfam" id="PF00440">
    <property type="entry name" value="TetR_N"/>
    <property type="match status" value="1"/>
</dbReference>
<evidence type="ECO:0000256" key="1">
    <source>
        <dbReference type="ARBA" id="ARBA00023015"/>
    </source>
</evidence>
<feature type="domain" description="HTH tetR-type" evidence="5">
    <location>
        <begin position="7"/>
        <end position="67"/>
    </location>
</feature>
<dbReference type="RefSeq" id="WP_078480628.1">
    <property type="nucleotide sequence ID" value="NZ_BCML01000114.1"/>
</dbReference>
<dbReference type="EMBL" id="JARAWC010000015">
    <property type="protein sequence ID" value="MDX2962231.1"/>
    <property type="molecule type" value="Genomic_DNA"/>
</dbReference>
<dbReference type="GeneID" id="69804978"/>
<dbReference type="InterPro" id="IPR050109">
    <property type="entry name" value="HTH-type_TetR-like_transc_reg"/>
</dbReference>
<sequence>MAHVPAAVRRTQIIEAAAAVIARDGVAGATTRRIAAEAELSLATLHYVFKTKDDILAGVLESLIDHADQDNSTLAAHLVTPAGAGPPVPSEVVHHLVRTAWGLVCGDLVSQRVEYELTLYALRTPEAAHLGRTLREYNLTAIERIVRQGLEYTGQVSRIPARELAHLIYCAVDGVLLDHLVDPDGDRADRSLAHLAGAVLSLVGTPPGAVSV</sequence>
<evidence type="ECO:0000313" key="6">
    <source>
        <dbReference type="EMBL" id="MDX2962231.1"/>
    </source>
</evidence>
<dbReference type="InterPro" id="IPR009057">
    <property type="entry name" value="Homeodomain-like_sf"/>
</dbReference>
<evidence type="ECO:0000313" key="9">
    <source>
        <dbReference type="Proteomes" id="UP001282288"/>
    </source>
</evidence>
<name>A0AAP6BCJ7_9ACTN</name>
<dbReference type="InterPro" id="IPR001647">
    <property type="entry name" value="HTH_TetR"/>
</dbReference>
<dbReference type="PANTHER" id="PTHR30055">
    <property type="entry name" value="HTH-TYPE TRANSCRIPTIONAL REGULATOR RUTR"/>
    <property type="match status" value="1"/>
</dbReference>
<organism evidence="6 9">
    <name type="scientific">Streptomyces acidiscabies</name>
    <dbReference type="NCBI Taxonomy" id="42234"/>
    <lineage>
        <taxon>Bacteria</taxon>
        <taxon>Bacillati</taxon>
        <taxon>Actinomycetota</taxon>
        <taxon>Actinomycetes</taxon>
        <taxon>Kitasatosporales</taxon>
        <taxon>Streptomycetaceae</taxon>
        <taxon>Streptomyces</taxon>
    </lineage>
</organism>
<dbReference type="PANTHER" id="PTHR30055:SF234">
    <property type="entry name" value="HTH-TYPE TRANSCRIPTIONAL REGULATOR BETI"/>
    <property type="match status" value="1"/>
</dbReference>
<dbReference type="AlphaFoldDB" id="A0AAP6BCJ7"/>
<keyword evidence="2 4" id="KW-0238">DNA-binding</keyword>
<dbReference type="SUPFAM" id="SSF46689">
    <property type="entry name" value="Homeodomain-like"/>
    <property type="match status" value="1"/>
</dbReference>
<reference evidence="6 8" key="1">
    <citation type="journal article" date="2023" name="Microb. Genom.">
        <title>Mesoterricola silvestris gen. nov., sp. nov., Mesoterricola sediminis sp. nov., Geothrix oryzae sp. nov., Geothrix edaphica sp. nov., Geothrix rubra sp. nov., and Geothrix limicola sp. nov., six novel members of Acidobacteriota isolated from soils.</title>
        <authorList>
            <person name="Weisberg A.J."/>
            <person name="Pearce E."/>
            <person name="Kramer C.G."/>
            <person name="Chang J.H."/>
            <person name="Clarke C.R."/>
        </authorList>
    </citation>
    <scope>NUCLEOTIDE SEQUENCE</scope>
    <source>
        <strain evidence="7 8">NB05-1H</strain>
        <strain evidence="6">NRRL_B-16521</strain>
    </source>
</reference>